<dbReference type="Proteomes" id="UP000642748">
    <property type="component" value="Unassembled WGS sequence"/>
</dbReference>
<evidence type="ECO:0000313" key="3">
    <source>
        <dbReference type="EMBL" id="GIH21039.1"/>
    </source>
</evidence>
<gene>
    <name evidence="3" type="ORF">Raf01_92110</name>
</gene>
<reference evidence="3" key="1">
    <citation type="submission" date="2021-01" db="EMBL/GenBank/DDBJ databases">
        <title>Whole genome shotgun sequence of Rugosimonospora africana NBRC 104875.</title>
        <authorList>
            <person name="Komaki H."/>
            <person name="Tamura T."/>
        </authorList>
    </citation>
    <scope>NUCLEOTIDE SEQUENCE</scope>
    <source>
        <strain evidence="3">NBRC 104875</strain>
    </source>
</reference>
<accession>A0A8J3VWK9</accession>
<dbReference type="AlphaFoldDB" id="A0A8J3VWK9"/>
<evidence type="ECO:0000259" key="2">
    <source>
        <dbReference type="Pfam" id="PF11203"/>
    </source>
</evidence>
<feature type="transmembrane region" description="Helical" evidence="1">
    <location>
        <begin position="56"/>
        <end position="73"/>
    </location>
</feature>
<name>A0A8J3VWK9_9ACTN</name>
<evidence type="ECO:0000313" key="4">
    <source>
        <dbReference type="Proteomes" id="UP000642748"/>
    </source>
</evidence>
<comment type="caution">
    <text evidence="3">The sequence shown here is derived from an EMBL/GenBank/DDBJ whole genome shotgun (WGS) entry which is preliminary data.</text>
</comment>
<evidence type="ECO:0000256" key="1">
    <source>
        <dbReference type="SAM" id="Phobius"/>
    </source>
</evidence>
<keyword evidence="4" id="KW-1185">Reference proteome</keyword>
<dbReference type="Pfam" id="PF11203">
    <property type="entry name" value="EccE"/>
    <property type="match status" value="1"/>
</dbReference>
<dbReference type="InterPro" id="IPR050051">
    <property type="entry name" value="EccE_dom"/>
</dbReference>
<keyword evidence="1" id="KW-1133">Transmembrane helix</keyword>
<dbReference type="EMBL" id="BONZ01000114">
    <property type="protein sequence ID" value="GIH21039.1"/>
    <property type="molecule type" value="Genomic_DNA"/>
</dbReference>
<proteinExistence type="predicted"/>
<keyword evidence="1" id="KW-0472">Membrane</keyword>
<protein>
    <recommendedName>
        <fullName evidence="2">Type VII secretion system protein EccE domain-containing protein</fullName>
    </recommendedName>
</protein>
<organism evidence="3 4">
    <name type="scientific">Rugosimonospora africana</name>
    <dbReference type="NCBI Taxonomy" id="556532"/>
    <lineage>
        <taxon>Bacteria</taxon>
        <taxon>Bacillati</taxon>
        <taxon>Actinomycetota</taxon>
        <taxon>Actinomycetes</taxon>
        <taxon>Micromonosporales</taxon>
        <taxon>Micromonosporaceae</taxon>
        <taxon>Rugosimonospora</taxon>
    </lineage>
</organism>
<keyword evidence="1" id="KW-0812">Transmembrane</keyword>
<feature type="domain" description="Type VII secretion system protein EccE" evidence="2">
    <location>
        <begin position="199"/>
        <end position="307"/>
    </location>
</feature>
<feature type="transmembrane region" description="Helical" evidence="1">
    <location>
        <begin position="29"/>
        <end position="50"/>
    </location>
</feature>
<sequence>MPASTGLPVPVRLGYGARVASAPTSPGRFAARIAVGIAGLQAAGACLLLLSVPLPVRAALAAVIVVALALALPRRQGRTLPGWLLVRARFRLRVARWRGYRPRWPIEFVVPGARTRGHADRAGNRIGLLADGGGWTAILRLDPIADDVLFGRLGGVMDELAATVQRSDCDLDGVQLIGWSLSAPTWTGGGPPGSHGPAVRRTFWVAARFDAARHPAAVAARGGGEDGAIRSAATAALRLATSLRARGHGLRVLDATELVAELGTSLGLAPHPRSTHAAPVADPIPWPVAEETWRWWSLGPLHHACFRPRRPPHRSAGLVSWFALLARPPAVTTCVSALYAPGRGRAAVVVRVAVPTGGGPDTIRGALRQASADLPARLTPLHGEHFSGVRATVPLAALF</sequence>